<organism evidence="1 2">
    <name type="scientific">Pararcticibacter amylolyticus</name>
    <dbReference type="NCBI Taxonomy" id="2173175"/>
    <lineage>
        <taxon>Bacteria</taxon>
        <taxon>Pseudomonadati</taxon>
        <taxon>Bacteroidota</taxon>
        <taxon>Sphingobacteriia</taxon>
        <taxon>Sphingobacteriales</taxon>
        <taxon>Sphingobacteriaceae</taxon>
        <taxon>Pararcticibacter</taxon>
    </lineage>
</organism>
<accession>A0A2U2P8V5</accession>
<dbReference type="EMBL" id="QEAS01000138">
    <property type="protein sequence ID" value="PWG77828.1"/>
    <property type="molecule type" value="Genomic_DNA"/>
</dbReference>
<dbReference type="AlphaFoldDB" id="A0A2U2P8V5"/>
<sequence length="111" mass="12692">NYQDLSYNTALYIDLSGNISIGTTNPHEYKLAVAGNMIAESVKVKLQSQWPDYVFHSSYKRLSLKELEEFVGREQHLPEMPAAEDVKENGIDLGDMNSRLLRKVEELTLYL</sequence>
<dbReference type="Proteomes" id="UP000245647">
    <property type="component" value="Unassembled WGS sequence"/>
</dbReference>
<protein>
    <submittedName>
        <fullName evidence="1">Uncharacterized protein</fullName>
    </submittedName>
</protein>
<name>A0A2U2P8V5_9SPHI</name>
<comment type="caution">
    <text evidence="1">The sequence shown here is derived from an EMBL/GenBank/DDBJ whole genome shotgun (WGS) entry which is preliminary data.</text>
</comment>
<reference evidence="1 2" key="1">
    <citation type="submission" date="2018-04" db="EMBL/GenBank/DDBJ databases">
        <title>Pedobacter chongqingensis sp. nov., isolated from a rottenly hemp rope.</title>
        <authorList>
            <person name="Cai Y."/>
        </authorList>
    </citation>
    <scope>NUCLEOTIDE SEQUENCE [LARGE SCALE GENOMIC DNA]</scope>
    <source>
        <strain evidence="1 2">FJ4-8</strain>
    </source>
</reference>
<proteinExistence type="predicted"/>
<keyword evidence="2" id="KW-1185">Reference proteome</keyword>
<gene>
    <name evidence="1" type="ORF">DDR33_25445</name>
</gene>
<feature type="non-terminal residue" evidence="1">
    <location>
        <position position="1"/>
    </location>
</feature>
<evidence type="ECO:0000313" key="2">
    <source>
        <dbReference type="Proteomes" id="UP000245647"/>
    </source>
</evidence>
<feature type="non-terminal residue" evidence="1">
    <location>
        <position position="111"/>
    </location>
</feature>
<evidence type="ECO:0000313" key="1">
    <source>
        <dbReference type="EMBL" id="PWG77828.1"/>
    </source>
</evidence>